<dbReference type="GO" id="GO:0018580">
    <property type="term" value="F:nitronate monooxygenase activity"/>
    <property type="evidence" value="ECO:0007669"/>
    <property type="project" value="InterPro"/>
</dbReference>
<keyword evidence="4" id="KW-0285">Flavoprotein</keyword>
<evidence type="ECO:0000256" key="3">
    <source>
        <dbReference type="ARBA" id="ARBA00022575"/>
    </source>
</evidence>
<evidence type="ECO:0000313" key="12">
    <source>
        <dbReference type="EMBL" id="SDL20137.1"/>
    </source>
</evidence>
<organism evidence="12 13">
    <name type="scientific">Pseudomonas indica</name>
    <dbReference type="NCBI Taxonomy" id="137658"/>
    <lineage>
        <taxon>Bacteria</taxon>
        <taxon>Pseudomonadati</taxon>
        <taxon>Pseudomonadota</taxon>
        <taxon>Gammaproteobacteria</taxon>
        <taxon>Pseudomonadales</taxon>
        <taxon>Pseudomonadaceae</taxon>
        <taxon>Pseudomonas</taxon>
    </lineage>
</organism>
<evidence type="ECO:0000313" key="13">
    <source>
        <dbReference type="Proteomes" id="UP000198706"/>
    </source>
</evidence>
<dbReference type="AlphaFoldDB" id="A0A1G9I4G4"/>
<dbReference type="CDD" id="cd04730">
    <property type="entry name" value="NPD_like"/>
    <property type="match status" value="1"/>
</dbReference>
<evidence type="ECO:0000256" key="5">
    <source>
        <dbReference type="ARBA" id="ARBA00022643"/>
    </source>
</evidence>
<keyword evidence="6" id="KW-0547">Nucleotide-binding</keyword>
<dbReference type="Proteomes" id="UP000198706">
    <property type="component" value="Unassembled WGS sequence"/>
</dbReference>
<dbReference type="EMBL" id="FNFD01000016">
    <property type="protein sequence ID" value="SDL20137.1"/>
    <property type="molecule type" value="Genomic_DNA"/>
</dbReference>
<comment type="cofactor">
    <cofactor evidence="1">
        <name>FMN</name>
        <dbReference type="ChEBI" id="CHEBI:58210"/>
    </cofactor>
</comment>
<dbReference type="PANTHER" id="PTHR42747:SF3">
    <property type="entry name" value="NITRONATE MONOOXYGENASE-RELATED"/>
    <property type="match status" value="1"/>
</dbReference>
<evidence type="ECO:0000256" key="9">
    <source>
        <dbReference type="ARBA" id="ARBA00031155"/>
    </source>
</evidence>
<dbReference type="GO" id="GO:0000166">
    <property type="term" value="F:nucleotide binding"/>
    <property type="evidence" value="ECO:0007669"/>
    <property type="project" value="UniProtKB-KW"/>
</dbReference>
<dbReference type="InterPro" id="IPR004136">
    <property type="entry name" value="NMO"/>
</dbReference>
<keyword evidence="13" id="KW-1185">Reference proteome</keyword>
<evidence type="ECO:0000256" key="10">
    <source>
        <dbReference type="ARBA" id="ARBA00049401"/>
    </source>
</evidence>
<evidence type="ECO:0000256" key="1">
    <source>
        <dbReference type="ARBA" id="ARBA00001917"/>
    </source>
</evidence>
<evidence type="ECO:0000256" key="2">
    <source>
        <dbReference type="ARBA" id="ARBA00009881"/>
    </source>
</evidence>
<dbReference type="Gene3D" id="3.20.20.70">
    <property type="entry name" value="Aldolase class I"/>
    <property type="match status" value="1"/>
</dbReference>
<evidence type="ECO:0000256" key="6">
    <source>
        <dbReference type="ARBA" id="ARBA00022741"/>
    </source>
</evidence>
<dbReference type="SUPFAM" id="SSF51412">
    <property type="entry name" value="Inosine monophosphate dehydrogenase (IMPDH)"/>
    <property type="match status" value="1"/>
</dbReference>
<keyword evidence="8 12" id="KW-0503">Monooxygenase</keyword>
<dbReference type="Pfam" id="PF03060">
    <property type="entry name" value="NMO"/>
    <property type="match status" value="1"/>
</dbReference>
<keyword evidence="5" id="KW-0288">FMN</keyword>
<dbReference type="InterPro" id="IPR013785">
    <property type="entry name" value="Aldolase_TIM"/>
</dbReference>
<keyword evidence="7" id="KW-0560">Oxidoreductase</keyword>
<dbReference type="GO" id="GO:0009636">
    <property type="term" value="P:response to toxic substance"/>
    <property type="evidence" value="ECO:0007669"/>
    <property type="project" value="UniProtKB-KW"/>
</dbReference>
<evidence type="ECO:0000256" key="11">
    <source>
        <dbReference type="ARBA" id="ARBA00067136"/>
    </source>
</evidence>
<dbReference type="RefSeq" id="WP_084336006.1">
    <property type="nucleotide sequence ID" value="NZ_CBKZNZ010000061.1"/>
</dbReference>
<comment type="similarity">
    <text evidence="2">Belongs to the nitronate monooxygenase family. NMO class I subfamily.</text>
</comment>
<comment type="catalytic activity">
    <reaction evidence="10">
        <text>3 propionate 3-nitronate + 3 O2 + H2O = 3 3-oxopropanoate + 2 nitrate + nitrite + H2O2 + 3 H(+)</text>
        <dbReference type="Rhea" id="RHEA:57332"/>
        <dbReference type="ChEBI" id="CHEBI:15377"/>
        <dbReference type="ChEBI" id="CHEBI:15378"/>
        <dbReference type="ChEBI" id="CHEBI:15379"/>
        <dbReference type="ChEBI" id="CHEBI:16240"/>
        <dbReference type="ChEBI" id="CHEBI:16301"/>
        <dbReference type="ChEBI" id="CHEBI:17632"/>
        <dbReference type="ChEBI" id="CHEBI:33190"/>
        <dbReference type="ChEBI" id="CHEBI:136067"/>
    </reaction>
</comment>
<sequence length="364" mass="37675">MATRLTRLLGIEHPIIQAPMVGVSTPALAAAVSNAGALGSIGIGASTPEQARAMIAATRALTGKPFNVNLFCHRPAQADPAREAAWLAHLRPVFAEFGAEPPTGLTEIYKSFVEDEAMLEMLLAERPAVVSFHFGLPRQEWIDALRAAGVRLLASATTLAEAEQVEAAGIDAVVAQGYEAGGHRGVFEPERGDARIGTFALVRLLSSRCRQPVIAAGGLMDGAGLAAVFALGAEAGQLGTAFIGCPESAANAAFRAALKGERGQRTQVTAGISGRAARGLPNRLFETVDDPNAPPLPGYPIAYDAAKALVAAATAQGNGDFAVQWAGQGAPLARELPAAELVQTLMTELREATQRPACSATQSA</sequence>
<evidence type="ECO:0000256" key="4">
    <source>
        <dbReference type="ARBA" id="ARBA00022630"/>
    </source>
</evidence>
<evidence type="ECO:0000256" key="8">
    <source>
        <dbReference type="ARBA" id="ARBA00023033"/>
    </source>
</evidence>
<reference evidence="12 13" key="1">
    <citation type="submission" date="2016-10" db="EMBL/GenBank/DDBJ databases">
        <authorList>
            <person name="de Groot N.N."/>
        </authorList>
    </citation>
    <scope>NUCLEOTIDE SEQUENCE [LARGE SCALE GENOMIC DNA]</scope>
    <source>
        <strain evidence="12 13">JCM 21544</strain>
    </source>
</reference>
<dbReference type="STRING" id="137658.SAMN05216186_11664"/>
<evidence type="ECO:0000256" key="7">
    <source>
        <dbReference type="ARBA" id="ARBA00023002"/>
    </source>
</evidence>
<dbReference type="OrthoDB" id="9778912at2"/>
<gene>
    <name evidence="12" type="ORF">SAMN05216186_11664</name>
</gene>
<dbReference type="PANTHER" id="PTHR42747">
    <property type="entry name" value="NITRONATE MONOOXYGENASE-RELATED"/>
    <property type="match status" value="1"/>
</dbReference>
<protein>
    <recommendedName>
        <fullName evidence="11">Nitronate monooxygenase</fullName>
    </recommendedName>
    <alternativeName>
        <fullName evidence="9">Propionate 3-nitronate monooxygenase</fullName>
    </alternativeName>
</protein>
<name>A0A1G9I4G4_9PSED</name>
<proteinExistence type="inferred from homology"/>
<keyword evidence="3" id="KW-0216">Detoxification</keyword>
<dbReference type="FunFam" id="3.20.20.70:FF:000154">
    <property type="entry name" value="Probable nitronate monooxygenase"/>
    <property type="match status" value="1"/>
</dbReference>
<accession>A0A1G9I4G4</accession>